<evidence type="ECO:0000256" key="1">
    <source>
        <dbReference type="SAM" id="MobiDB-lite"/>
    </source>
</evidence>
<reference evidence="2" key="1">
    <citation type="submission" date="2020-11" db="EMBL/GenBank/DDBJ databases">
        <authorList>
            <person name="Tran Van P."/>
        </authorList>
    </citation>
    <scope>NUCLEOTIDE SEQUENCE</scope>
</reference>
<evidence type="ECO:0000313" key="2">
    <source>
        <dbReference type="EMBL" id="CAD7451150.1"/>
    </source>
</evidence>
<name>A0A7R9IA88_9NEOP</name>
<accession>A0A7R9IA88</accession>
<sequence>MRKVLSVAWKENWVLLSPCPNPRDPRYVTSTSTSVPSARVSPRGTPWPCSPA</sequence>
<dbReference type="EMBL" id="OD585681">
    <property type="protein sequence ID" value="CAD7451150.1"/>
    <property type="molecule type" value="Genomic_DNA"/>
</dbReference>
<protein>
    <submittedName>
        <fullName evidence="2">Uncharacterized protein</fullName>
    </submittedName>
</protein>
<dbReference type="AlphaFoldDB" id="A0A7R9IA88"/>
<proteinExistence type="predicted"/>
<feature type="region of interest" description="Disordered" evidence="1">
    <location>
        <begin position="22"/>
        <end position="52"/>
    </location>
</feature>
<organism evidence="2">
    <name type="scientific">Timema bartmani</name>
    <dbReference type="NCBI Taxonomy" id="61472"/>
    <lineage>
        <taxon>Eukaryota</taxon>
        <taxon>Metazoa</taxon>
        <taxon>Ecdysozoa</taxon>
        <taxon>Arthropoda</taxon>
        <taxon>Hexapoda</taxon>
        <taxon>Insecta</taxon>
        <taxon>Pterygota</taxon>
        <taxon>Neoptera</taxon>
        <taxon>Polyneoptera</taxon>
        <taxon>Phasmatodea</taxon>
        <taxon>Timematodea</taxon>
        <taxon>Timematoidea</taxon>
        <taxon>Timematidae</taxon>
        <taxon>Timema</taxon>
    </lineage>
</organism>
<gene>
    <name evidence="2" type="ORF">TBIB3V08_LOCUS13419</name>
</gene>